<reference evidence="2" key="1">
    <citation type="journal article" date="2020" name="Stud. Mycol.">
        <title>101 Dothideomycetes genomes: A test case for predicting lifestyles and emergence of pathogens.</title>
        <authorList>
            <person name="Haridas S."/>
            <person name="Albert R."/>
            <person name="Binder M."/>
            <person name="Bloem J."/>
            <person name="LaButti K."/>
            <person name="Salamov A."/>
            <person name="Andreopoulos B."/>
            <person name="Baker S."/>
            <person name="Barry K."/>
            <person name="Bills G."/>
            <person name="Bluhm B."/>
            <person name="Cannon C."/>
            <person name="Castanera R."/>
            <person name="Culley D."/>
            <person name="Daum C."/>
            <person name="Ezra D."/>
            <person name="Gonzalez J."/>
            <person name="Henrissat B."/>
            <person name="Kuo A."/>
            <person name="Liang C."/>
            <person name="Lipzen A."/>
            <person name="Lutzoni F."/>
            <person name="Magnuson J."/>
            <person name="Mondo S."/>
            <person name="Nolan M."/>
            <person name="Ohm R."/>
            <person name="Pangilinan J."/>
            <person name="Park H.-J."/>
            <person name="Ramirez L."/>
            <person name="Alfaro M."/>
            <person name="Sun H."/>
            <person name="Tritt A."/>
            <person name="Yoshinaga Y."/>
            <person name="Zwiers L.-H."/>
            <person name="Turgeon B."/>
            <person name="Goodwin S."/>
            <person name="Spatafora J."/>
            <person name="Crous P."/>
            <person name="Grigoriev I."/>
        </authorList>
    </citation>
    <scope>NUCLEOTIDE SEQUENCE [LARGE SCALE GENOMIC DNA]</scope>
    <source>
        <strain evidence="2">CECT 20119</strain>
    </source>
</reference>
<organism evidence="1 2">
    <name type="scientific">Elsinoe ampelina</name>
    <dbReference type="NCBI Taxonomy" id="302913"/>
    <lineage>
        <taxon>Eukaryota</taxon>
        <taxon>Fungi</taxon>
        <taxon>Dikarya</taxon>
        <taxon>Ascomycota</taxon>
        <taxon>Pezizomycotina</taxon>
        <taxon>Dothideomycetes</taxon>
        <taxon>Dothideomycetidae</taxon>
        <taxon>Myriangiales</taxon>
        <taxon>Elsinoaceae</taxon>
        <taxon>Elsinoe</taxon>
    </lineage>
</organism>
<evidence type="ECO:0000313" key="2">
    <source>
        <dbReference type="Proteomes" id="UP000799538"/>
    </source>
</evidence>
<evidence type="ECO:0000313" key="1">
    <source>
        <dbReference type="EMBL" id="KAF2221532.1"/>
    </source>
</evidence>
<keyword evidence="2" id="KW-1185">Reference proteome</keyword>
<protein>
    <submittedName>
        <fullName evidence="1">Uncharacterized protein</fullName>
    </submittedName>
</protein>
<dbReference type="EMBL" id="ML992510">
    <property type="protein sequence ID" value="KAF2221532.1"/>
    <property type="molecule type" value="Genomic_DNA"/>
</dbReference>
<dbReference type="Proteomes" id="UP000799538">
    <property type="component" value="Unassembled WGS sequence"/>
</dbReference>
<dbReference type="AlphaFoldDB" id="A0A6A6G762"/>
<gene>
    <name evidence="1" type="ORF">BDZ85DRAFT_265551</name>
</gene>
<sequence>MYCRSRQVLVSINAHLFRTCSSVVVYVAAGDVSAGTTMGLLSIMPVVEHVLYPDGGNVTLPTHVKVPSRTECLL</sequence>
<proteinExistence type="predicted"/>
<accession>A0A6A6G762</accession>
<name>A0A6A6G762_9PEZI</name>